<keyword evidence="2" id="KW-1185">Reference proteome</keyword>
<dbReference type="Proteomes" id="UP001597262">
    <property type="component" value="Unassembled WGS sequence"/>
</dbReference>
<proteinExistence type="predicted"/>
<evidence type="ECO:0000313" key="1">
    <source>
        <dbReference type="EMBL" id="MFD1174912.1"/>
    </source>
</evidence>
<evidence type="ECO:0000313" key="2">
    <source>
        <dbReference type="Proteomes" id="UP001597262"/>
    </source>
</evidence>
<name>A0ABW3RRN7_9BACL</name>
<dbReference type="Gene3D" id="3.40.50.300">
    <property type="entry name" value="P-loop containing nucleotide triphosphate hydrolases"/>
    <property type="match status" value="1"/>
</dbReference>
<comment type="caution">
    <text evidence="1">The sequence shown here is derived from an EMBL/GenBank/DDBJ whole genome shotgun (WGS) entry which is preliminary data.</text>
</comment>
<sequence length="169" mass="19600">MKKLIMINGTMGVGKSEVSRQLLKIMTPGVWLDGDWCWNMNPFVVSDENKEMVLDNICYLLKAFLQNTGYEYIIFCWVIHQEDIFDQLLTRLIEVEFELYKISLICSKKALTSRLQNDVNAGIRTPDVIERSIPRLALYRHMDTHKIDVSDITAEQAAQEIKQFLLNQA</sequence>
<dbReference type="Pfam" id="PF13238">
    <property type="entry name" value="AAA_18"/>
    <property type="match status" value="1"/>
</dbReference>
<dbReference type="RefSeq" id="WP_379315750.1">
    <property type="nucleotide sequence ID" value="NZ_JBHTLM010000001.1"/>
</dbReference>
<organism evidence="1 2">
    <name type="scientific">Paenibacillus puldeungensis</name>
    <dbReference type="NCBI Taxonomy" id="696536"/>
    <lineage>
        <taxon>Bacteria</taxon>
        <taxon>Bacillati</taxon>
        <taxon>Bacillota</taxon>
        <taxon>Bacilli</taxon>
        <taxon>Bacillales</taxon>
        <taxon>Paenibacillaceae</taxon>
        <taxon>Paenibacillus</taxon>
    </lineage>
</organism>
<dbReference type="EMBL" id="JBHTLM010000001">
    <property type="protein sequence ID" value="MFD1174912.1"/>
    <property type="molecule type" value="Genomic_DNA"/>
</dbReference>
<dbReference type="InterPro" id="IPR027417">
    <property type="entry name" value="P-loop_NTPase"/>
</dbReference>
<dbReference type="SUPFAM" id="SSF52540">
    <property type="entry name" value="P-loop containing nucleoside triphosphate hydrolases"/>
    <property type="match status" value="1"/>
</dbReference>
<gene>
    <name evidence="1" type="ORF">ACFQ3W_01145</name>
</gene>
<reference evidence="2" key="1">
    <citation type="journal article" date="2019" name="Int. J. Syst. Evol. Microbiol.">
        <title>The Global Catalogue of Microorganisms (GCM) 10K type strain sequencing project: providing services to taxonomists for standard genome sequencing and annotation.</title>
        <authorList>
            <consortium name="The Broad Institute Genomics Platform"/>
            <consortium name="The Broad Institute Genome Sequencing Center for Infectious Disease"/>
            <person name="Wu L."/>
            <person name="Ma J."/>
        </authorList>
    </citation>
    <scope>NUCLEOTIDE SEQUENCE [LARGE SCALE GENOMIC DNA]</scope>
    <source>
        <strain evidence="2">CCUG 59189</strain>
    </source>
</reference>
<protein>
    <submittedName>
        <fullName evidence="1">AAA family ATPase</fullName>
    </submittedName>
</protein>
<accession>A0ABW3RRN7</accession>